<reference evidence="1 2" key="1">
    <citation type="journal article" date="2016" name="Nat. Commun.">
        <title>Extremotolerant tardigrade genome and improved radiotolerance of human cultured cells by tardigrade-unique protein.</title>
        <authorList>
            <person name="Hashimoto T."/>
            <person name="Horikawa D.D."/>
            <person name="Saito Y."/>
            <person name="Kuwahara H."/>
            <person name="Kozuka-Hata H."/>
            <person name="Shin-I T."/>
            <person name="Minakuchi Y."/>
            <person name="Ohishi K."/>
            <person name="Motoyama A."/>
            <person name="Aizu T."/>
            <person name="Enomoto A."/>
            <person name="Kondo K."/>
            <person name="Tanaka S."/>
            <person name="Hara Y."/>
            <person name="Koshikawa S."/>
            <person name="Sagara H."/>
            <person name="Miura T."/>
            <person name="Yokobori S."/>
            <person name="Miyagawa K."/>
            <person name="Suzuki Y."/>
            <person name="Kubo T."/>
            <person name="Oyama M."/>
            <person name="Kohara Y."/>
            <person name="Fujiyama A."/>
            <person name="Arakawa K."/>
            <person name="Katayama T."/>
            <person name="Toyoda A."/>
            <person name="Kunieda T."/>
        </authorList>
    </citation>
    <scope>NUCLEOTIDE SEQUENCE [LARGE SCALE GENOMIC DNA]</scope>
    <source>
        <strain evidence="1 2">YOKOZUNA-1</strain>
    </source>
</reference>
<evidence type="ECO:0000313" key="1">
    <source>
        <dbReference type="EMBL" id="GAU99536.1"/>
    </source>
</evidence>
<name>A0A1D1VD18_RAMVA</name>
<dbReference type="AlphaFoldDB" id="A0A1D1VD18"/>
<evidence type="ECO:0000313" key="2">
    <source>
        <dbReference type="Proteomes" id="UP000186922"/>
    </source>
</evidence>
<proteinExistence type="predicted"/>
<keyword evidence="2" id="KW-1185">Reference proteome</keyword>
<comment type="caution">
    <text evidence="1">The sequence shown here is derived from an EMBL/GenBank/DDBJ whole genome shotgun (WGS) entry which is preliminary data.</text>
</comment>
<accession>A0A1D1VD18</accession>
<organism evidence="1 2">
    <name type="scientific">Ramazzottius varieornatus</name>
    <name type="common">Water bear</name>
    <name type="synonym">Tardigrade</name>
    <dbReference type="NCBI Taxonomy" id="947166"/>
    <lineage>
        <taxon>Eukaryota</taxon>
        <taxon>Metazoa</taxon>
        <taxon>Ecdysozoa</taxon>
        <taxon>Tardigrada</taxon>
        <taxon>Eutardigrada</taxon>
        <taxon>Parachela</taxon>
        <taxon>Hypsibioidea</taxon>
        <taxon>Ramazzottiidae</taxon>
        <taxon>Ramazzottius</taxon>
    </lineage>
</organism>
<gene>
    <name evidence="1" type="primary">RvY_10527</name>
    <name evidence="1" type="synonym">RvY_10527.3</name>
    <name evidence="1" type="ORF">RvY_10527-3</name>
</gene>
<sequence>MRVLSTEVCASYNPCFSKLTFRYVFGPRELLGRGGRPDLSAIFKFVSPGKKEFARDRVSNLQKVVLKDAIFSWRQDFGQTSMRREPSPEKKSGITLYRYTVLSFCHYRTITSRTLMYQ</sequence>
<dbReference type="EMBL" id="BDGG01000005">
    <property type="protein sequence ID" value="GAU99536.1"/>
    <property type="molecule type" value="Genomic_DNA"/>
</dbReference>
<protein>
    <submittedName>
        <fullName evidence="1">Uncharacterized protein</fullName>
    </submittedName>
</protein>
<dbReference type="Proteomes" id="UP000186922">
    <property type="component" value="Unassembled WGS sequence"/>
</dbReference>